<reference evidence="1" key="1">
    <citation type="submission" date="2021-06" db="EMBL/GenBank/DDBJ databases">
        <authorList>
            <person name="Kallberg Y."/>
            <person name="Tangrot J."/>
            <person name="Rosling A."/>
        </authorList>
    </citation>
    <scope>NUCLEOTIDE SEQUENCE</scope>
    <source>
        <strain evidence="1">MA461A</strain>
    </source>
</reference>
<feature type="non-terminal residue" evidence="1">
    <location>
        <position position="62"/>
    </location>
</feature>
<protein>
    <submittedName>
        <fullName evidence="1">20324_t:CDS:1</fullName>
    </submittedName>
</protein>
<gene>
    <name evidence="1" type="ORF">RPERSI_LOCUS24397</name>
</gene>
<keyword evidence="2" id="KW-1185">Reference proteome</keyword>
<dbReference type="EMBL" id="CAJVQC010078229">
    <property type="protein sequence ID" value="CAG8816172.1"/>
    <property type="molecule type" value="Genomic_DNA"/>
</dbReference>
<accession>A0ACA9RXH5</accession>
<evidence type="ECO:0000313" key="2">
    <source>
        <dbReference type="Proteomes" id="UP000789920"/>
    </source>
</evidence>
<name>A0ACA9RXH5_9GLOM</name>
<sequence>PSSSEITGKYSNKKRLDIPISSISTPSIPSVEPAVSAVSSTVIDAANTAVNTATNTAEEIAA</sequence>
<organism evidence="1 2">
    <name type="scientific">Racocetra persica</name>
    <dbReference type="NCBI Taxonomy" id="160502"/>
    <lineage>
        <taxon>Eukaryota</taxon>
        <taxon>Fungi</taxon>
        <taxon>Fungi incertae sedis</taxon>
        <taxon>Mucoromycota</taxon>
        <taxon>Glomeromycotina</taxon>
        <taxon>Glomeromycetes</taxon>
        <taxon>Diversisporales</taxon>
        <taxon>Gigasporaceae</taxon>
        <taxon>Racocetra</taxon>
    </lineage>
</organism>
<evidence type="ECO:0000313" key="1">
    <source>
        <dbReference type="EMBL" id="CAG8816172.1"/>
    </source>
</evidence>
<dbReference type="Proteomes" id="UP000789920">
    <property type="component" value="Unassembled WGS sequence"/>
</dbReference>
<proteinExistence type="predicted"/>
<feature type="non-terminal residue" evidence="1">
    <location>
        <position position="1"/>
    </location>
</feature>
<comment type="caution">
    <text evidence="1">The sequence shown here is derived from an EMBL/GenBank/DDBJ whole genome shotgun (WGS) entry which is preliminary data.</text>
</comment>